<reference evidence="2" key="1">
    <citation type="submission" date="2018-12" db="EMBL/GenBank/DDBJ databases">
        <title>Tengunoibacter tsumagoiensis gen. nov., sp. nov., Dictyobacter kobayashii sp. nov., D. alpinus sp. nov., and D. joshuensis sp. nov. and description of Dictyobacteraceae fam. nov. within the order Ktedonobacterales isolated from Tengu-no-mugimeshi.</title>
        <authorList>
            <person name="Wang C.M."/>
            <person name="Zheng Y."/>
            <person name="Sakai Y."/>
            <person name="Toyoda A."/>
            <person name="Minakuchi Y."/>
            <person name="Abe K."/>
            <person name="Yokota A."/>
            <person name="Yabe S."/>
        </authorList>
    </citation>
    <scope>NUCLEOTIDE SEQUENCE [LARGE SCALE GENOMIC DNA]</scope>
    <source>
        <strain evidence="2">S-27</strain>
    </source>
</reference>
<evidence type="ECO:0000313" key="2">
    <source>
        <dbReference type="Proteomes" id="UP000287224"/>
    </source>
</evidence>
<evidence type="ECO:0008006" key="3">
    <source>
        <dbReference type="Google" id="ProtNLM"/>
    </source>
</evidence>
<comment type="caution">
    <text evidence="1">The sequence shown here is derived from an EMBL/GenBank/DDBJ whole genome shotgun (WGS) entry which is preliminary data.</text>
</comment>
<dbReference type="Pfam" id="PF22752">
    <property type="entry name" value="DUF488-N3i"/>
    <property type="match status" value="1"/>
</dbReference>
<name>A0A401ZM92_9CHLR</name>
<dbReference type="PANTHER" id="PTHR36849">
    <property type="entry name" value="CYTOPLASMIC PROTEIN-RELATED"/>
    <property type="match status" value="1"/>
</dbReference>
<protein>
    <recommendedName>
        <fullName evidence="3">DUF488 domain-containing protein</fullName>
    </recommendedName>
</protein>
<dbReference type="EMBL" id="BIFQ01000002">
    <property type="protein sequence ID" value="GCE07934.1"/>
    <property type="molecule type" value="Genomic_DNA"/>
</dbReference>
<dbReference type="Proteomes" id="UP000287224">
    <property type="component" value="Unassembled WGS sequence"/>
</dbReference>
<organism evidence="1 2">
    <name type="scientific">Dictyobacter aurantiacus</name>
    <dbReference type="NCBI Taxonomy" id="1936993"/>
    <lineage>
        <taxon>Bacteria</taxon>
        <taxon>Bacillati</taxon>
        <taxon>Chloroflexota</taxon>
        <taxon>Ktedonobacteria</taxon>
        <taxon>Ktedonobacterales</taxon>
        <taxon>Dictyobacteraceae</taxon>
        <taxon>Dictyobacter</taxon>
    </lineage>
</organism>
<accession>A0A401ZM92</accession>
<sequence>MTEKPTTVAFKRVYDEPAESDGRRVLVERLWPRGLSKERAHIDLWLKEVAPSHELRTWFGHDPEKWEEFRRRYEAELASGEARKAFSTLRDLARQGPLTLVFAARDDQHTNAVVLRDLLSRDDLSSRNE</sequence>
<proteinExistence type="predicted"/>
<dbReference type="OrthoDB" id="9790745at2"/>
<dbReference type="AlphaFoldDB" id="A0A401ZM92"/>
<dbReference type="RefSeq" id="WP_126600112.1">
    <property type="nucleotide sequence ID" value="NZ_BIFQ01000002.1"/>
</dbReference>
<dbReference type="PANTHER" id="PTHR36849:SF1">
    <property type="entry name" value="CYTOPLASMIC PROTEIN"/>
    <property type="match status" value="1"/>
</dbReference>
<evidence type="ECO:0000313" key="1">
    <source>
        <dbReference type="EMBL" id="GCE07934.1"/>
    </source>
</evidence>
<keyword evidence="2" id="KW-1185">Reference proteome</keyword>
<dbReference type="InterPro" id="IPR052552">
    <property type="entry name" value="YeaO-like"/>
</dbReference>
<gene>
    <name evidence="1" type="ORF">KDAU_52630</name>
</gene>